<proteinExistence type="inferred from homology"/>
<comment type="function">
    <text evidence="8">Catalyzes the removal of elemental sulfur and selenium atoms from L-cysteine, L-cystine, L-selenocysteine, and L-selenocystine to produce L-alanine.</text>
</comment>
<dbReference type="InterPro" id="IPR000192">
    <property type="entry name" value="Aminotrans_V_dom"/>
</dbReference>
<gene>
    <name evidence="10" type="ORF">THITH_12770</name>
</gene>
<dbReference type="EMBL" id="CP007029">
    <property type="protein sequence ID" value="AHE98979.1"/>
    <property type="molecule type" value="Genomic_DNA"/>
</dbReference>
<dbReference type="HOGENOM" id="CLU_003433_2_5_6"/>
<sequence>MLMAGPARMPDAWDVAAVRRDFPILERRVHGHPLAYLDNAATTQKPQAVLDALDHYYRHDNANVHRGVHALAERATVAFEAARESARRFLNAGSTREIVFVRGTTEAINLVASSFGGGFAEGDEVILTAMEHHANIVPWQLLRERTGIVLRVLPITPDGELDLDALPGLFSPRTRLLSVVHVSNALGTINPVRELVAAARAHDVPVLLDGAQAVPHLRVDVQALDCDFYAFSGHKLFGPTGIGVLYGRERLLEAMPPYQGGGEMIRTVSFEQTTYAGLPHRFEAGTPDIAGAIGLGRAIEYLEALDRDAAEAYEQRLLAYATECLTQVPGLRIIGQARDKVALISFVMDGVHPHDMGTILDRRGLAVRAGHHCAMPVMTWYGLPATSRASMAFYNTPEEIDRLAAALQYAREMLA</sequence>
<evidence type="ECO:0000313" key="10">
    <source>
        <dbReference type="EMBL" id="AHE98979.1"/>
    </source>
</evidence>
<protein>
    <recommendedName>
        <fullName evidence="3 8">Cysteine desulfurase</fullName>
        <ecNumber evidence="3 8">2.8.1.7</ecNumber>
    </recommendedName>
</protein>
<dbReference type="GO" id="GO:0030170">
    <property type="term" value="F:pyridoxal phosphate binding"/>
    <property type="evidence" value="ECO:0007669"/>
    <property type="project" value="UniProtKB-UniRule"/>
</dbReference>
<dbReference type="KEGG" id="tti:THITH_12770"/>
<dbReference type="AlphaFoldDB" id="W0DK49"/>
<keyword evidence="5 8" id="KW-0663">Pyridoxal phosphate</keyword>
<dbReference type="RefSeq" id="WP_006748448.1">
    <property type="nucleotide sequence ID" value="NZ_CP007029.1"/>
</dbReference>
<dbReference type="Proteomes" id="UP000005289">
    <property type="component" value="Chromosome"/>
</dbReference>
<dbReference type="Gene3D" id="3.90.1150.10">
    <property type="entry name" value="Aspartate Aminotransferase, domain 1"/>
    <property type="match status" value="1"/>
</dbReference>
<dbReference type="Pfam" id="PF00266">
    <property type="entry name" value="Aminotran_5"/>
    <property type="match status" value="1"/>
</dbReference>
<dbReference type="PANTHER" id="PTHR43586:SF8">
    <property type="entry name" value="CYSTEINE DESULFURASE 1, CHLOROPLASTIC"/>
    <property type="match status" value="1"/>
</dbReference>
<dbReference type="InterPro" id="IPR020578">
    <property type="entry name" value="Aminotrans_V_PyrdxlP_BS"/>
</dbReference>
<dbReference type="SUPFAM" id="SSF53383">
    <property type="entry name" value="PLP-dependent transferases"/>
    <property type="match status" value="1"/>
</dbReference>
<feature type="domain" description="Aminotransferase class V" evidence="9">
    <location>
        <begin position="36"/>
        <end position="403"/>
    </location>
</feature>
<dbReference type="GO" id="GO:0006534">
    <property type="term" value="P:cysteine metabolic process"/>
    <property type="evidence" value="ECO:0007669"/>
    <property type="project" value="UniProtKB-UniRule"/>
</dbReference>
<evidence type="ECO:0000256" key="6">
    <source>
        <dbReference type="ARBA" id="ARBA00050776"/>
    </source>
</evidence>
<comment type="cofactor">
    <cofactor evidence="1 7">
        <name>pyridoxal 5'-phosphate</name>
        <dbReference type="ChEBI" id="CHEBI:597326"/>
    </cofactor>
</comment>
<dbReference type="InterPro" id="IPR015424">
    <property type="entry name" value="PyrdxlP-dep_Trfase"/>
</dbReference>
<evidence type="ECO:0000256" key="1">
    <source>
        <dbReference type="ARBA" id="ARBA00001933"/>
    </source>
</evidence>
<reference evidence="10 11" key="1">
    <citation type="submission" date="2013-12" db="EMBL/GenBank/DDBJ databases">
        <authorList>
            <consortium name="DOE Joint Genome Institute"/>
            <person name="Muyzer G."/>
            <person name="Huntemann M."/>
            <person name="Han J."/>
            <person name="Chen A."/>
            <person name="Kyrpides N."/>
            <person name="Mavromatis K."/>
            <person name="Markowitz V."/>
            <person name="Palaniappan K."/>
            <person name="Ivanova N."/>
            <person name="Schaumberg A."/>
            <person name="Pati A."/>
            <person name="Liolios K."/>
            <person name="Nordberg H.P."/>
            <person name="Cantor M.N."/>
            <person name="Hua S.X."/>
            <person name="Woyke T."/>
        </authorList>
    </citation>
    <scope>NUCLEOTIDE SEQUENCE [LARGE SCALE GENOMIC DNA]</scope>
    <source>
        <strain evidence="10 11">ARh 1</strain>
    </source>
</reference>
<dbReference type="InterPro" id="IPR015422">
    <property type="entry name" value="PyrdxlP-dep_Trfase_small"/>
</dbReference>
<dbReference type="PANTHER" id="PTHR43586">
    <property type="entry name" value="CYSTEINE DESULFURASE"/>
    <property type="match status" value="1"/>
</dbReference>
<keyword evidence="11" id="KW-1185">Reference proteome</keyword>
<evidence type="ECO:0000256" key="3">
    <source>
        <dbReference type="ARBA" id="ARBA00012239"/>
    </source>
</evidence>
<accession>W0DK49</accession>
<evidence type="ECO:0000256" key="7">
    <source>
        <dbReference type="RuleBase" id="RU004504"/>
    </source>
</evidence>
<dbReference type="NCBIfam" id="TIGR01979">
    <property type="entry name" value="sufS"/>
    <property type="match status" value="1"/>
</dbReference>
<organism evidence="10 11">
    <name type="scientific">Thioalkalivibrio paradoxus ARh 1</name>
    <dbReference type="NCBI Taxonomy" id="713585"/>
    <lineage>
        <taxon>Bacteria</taxon>
        <taxon>Pseudomonadati</taxon>
        <taxon>Pseudomonadota</taxon>
        <taxon>Gammaproteobacteria</taxon>
        <taxon>Chromatiales</taxon>
        <taxon>Ectothiorhodospiraceae</taxon>
        <taxon>Thioalkalivibrio</taxon>
    </lineage>
</organism>
<dbReference type="InterPro" id="IPR010970">
    <property type="entry name" value="Cys_dSase_SufS"/>
</dbReference>
<dbReference type="OrthoDB" id="9808002at2"/>
<evidence type="ECO:0000313" key="11">
    <source>
        <dbReference type="Proteomes" id="UP000005289"/>
    </source>
</evidence>
<dbReference type="InterPro" id="IPR015421">
    <property type="entry name" value="PyrdxlP-dep_Trfase_major"/>
</dbReference>
<dbReference type="CDD" id="cd06453">
    <property type="entry name" value="SufS_like"/>
    <property type="match status" value="1"/>
</dbReference>
<comment type="catalytic activity">
    <reaction evidence="6 8">
        <text>(sulfur carrier)-H + L-cysteine = (sulfur carrier)-SH + L-alanine</text>
        <dbReference type="Rhea" id="RHEA:43892"/>
        <dbReference type="Rhea" id="RHEA-COMP:14737"/>
        <dbReference type="Rhea" id="RHEA-COMP:14739"/>
        <dbReference type="ChEBI" id="CHEBI:29917"/>
        <dbReference type="ChEBI" id="CHEBI:35235"/>
        <dbReference type="ChEBI" id="CHEBI:57972"/>
        <dbReference type="ChEBI" id="CHEBI:64428"/>
        <dbReference type="EC" id="2.8.1.7"/>
    </reaction>
</comment>
<dbReference type="EC" id="2.8.1.7" evidence="3 8"/>
<comment type="similarity">
    <text evidence="2 8">Belongs to the class-V pyridoxal-phosphate-dependent aminotransferase family. Csd subfamily.</text>
</comment>
<evidence type="ECO:0000256" key="4">
    <source>
        <dbReference type="ARBA" id="ARBA00022679"/>
    </source>
</evidence>
<dbReference type="Gene3D" id="3.40.640.10">
    <property type="entry name" value="Type I PLP-dependent aspartate aminotransferase-like (Major domain)"/>
    <property type="match status" value="1"/>
</dbReference>
<dbReference type="STRING" id="713585.THITH_12770"/>
<dbReference type="GO" id="GO:0031071">
    <property type="term" value="F:cysteine desulfurase activity"/>
    <property type="evidence" value="ECO:0007669"/>
    <property type="project" value="UniProtKB-UniRule"/>
</dbReference>
<dbReference type="PROSITE" id="PS00595">
    <property type="entry name" value="AA_TRANSFER_CLASS_5"/>
    <property type="match status" value="1"/>
</dbReference>
<evidence type="ECO:0000256" key="5">
    <source>
        <dbReference type="ARBA" id="ARBA00022898"/>
    </source>
</evidence>
<evidence type="ECO:0000259" key="9">
    <source>
        <dbReference type="Pfam" id="PF00266"/>
    </source>
</evidence>
<name>W0DK49_9GAMM</name>
<keyword evidence="4 8" id="KW-0808">Transferase</keyword>
<evidence type="ECO:0000256" key="8">
    <source>
        <dbReference type="RuleBase" id="RU004506"/>
    </source>
</evidence>
<evidence type="ECO:0000256" key="2">
    <source>
        <dbReference type="ARBA" id="ARBA00010447"/>
    </source>
</evidence>